<sequence length="138" mass="15628">MASANEIRQYLAYWFQLGKKLIIKNGQEALLPKKVIVSDRYSDEFEECWQQILSPDSGDCYLEGTNETIAQLLTPQWEMNSCARCSMPVPVRKVGMPPLACPCFDLGGWPNTEAPSPRSPIDTQAHLSQIRDRLLKNK</sequence>
<comment type="caution">
    <text evidence="1">The sequence shown here is derived from an EMBL/GenBank/DDBJ whole genome shotgun (WGS) entry which is preliminary data.</text>
</comment>
<dbReference type="AlphaFoldDB" id="A0A926ZK48"/>
<reference evidence="1" key="1">
    <citation type="journal article" date="2015" name="ISME J.">
        <title>Draft Genome Sequence of Streptomyces incarnatus NRRL8089, which Produces the Nucleoside Antibiotic Sinefungin.</title>
        <authorList>
            <person name="Oshima K."/>
            <person name="Hattori M."/>
            <person name="Shimizu H."/>
            <person name="Fukuda K."/>
            <person name="Nemoto M."/>
            <person name="Inagaki K."/>
            <person name="Tamura T."/>
        </authorList>
    </citation>
    <scope>NUCLEOTIDE SEQUENCE</scope>
    <source>
        <strain evidence="1">FACHB-1375</strain>
    </source>
</reference>
<evidence type="ECO:0000313" key="2">
    <source>
        <dbReference type="Proteomes" id="UP000641646"/>
    </source>
</evidence>
<dbReference type="EMBL" id="JACJPW010000118">
    <property type="protein sequence ID" value="MBD2185379.1"/>
    <property type="molecule type" value="Genomic_DNA"/>
</dbReference>
<evidence type="ECO:0000313" key="1">
    <source>
        <dbReference type="EMBL" id="MBD2185379.1"/>
    </source>
</evidence>
<protein>
    <submittedName>
        <fullName evidence="1">Uncharacterized protein</fullName>
    </submittedName>
</protein>
<keyword evidence="2" id="KW-1185">Reference proteome</keyword>
<dbReference type="Proteomes" id="UP000641646">
    <property type="component" value="Unassembled WGS sequence"/>
</dbReference>
<name>A0A926ZK48_9CYAN</name>
<dbReference type="RefSeq" id="WP_190473627.1">
    <property type="nucleotide sequence ID" value="NZ_JACJPW010000118.1"/>
</dbReference>
<accession>A0A926ZK48</accession>
<reference evidence="1" key="2">
    <citation type="submission" date="2020-08" db="EMBL/GenBank/DDBJ databases">
        <authorList>
            <person name="Chen M."/>
            <person name="Teng W."/>
            <person name="Zhao L."/>
            <person name="Hu C."/>
            <person name="Zhou Y."/>
            <person name="Han B."/>
            <person name="Song L."/>
            <person name="Shu W."/>
        </authorList>
    </citation>
    <scope>NUCLEOTIDE SEQUENCE</scope>
    <source>
        <strain evidence="1">FACHB-1375</strain>
    </source>
</reference>
<proteinExistence type="predicted"/>
<organism evidence="1 2">
    <name type="scientific">Aerosakkonema funiforme FACHB-1375</name>
    <dbReference type="NCBI Taxonomy" id="2949571"/>
    <lineage>
        <taxon>Bacteria</taxon>
        <taxon>Bacillati</taxon>
        <taxon>Cyanobacteriota</taxon>
        <taxon>Cyanophyceae</taxon>
        <taxon>Oscillatoriophycideae</taxon>
        <taxon>Aerosakkonematales</taxon>
        <taxon>Aerosakkonemataceae</taxon>
        <taxon>Aerosakkonema</taxon>
    </lineage>
</organism>
<gene>
    <name evidence="1" type="ORF">H6G03_30605</name>
</gene>